<keyword evidence="1" id="KW-0732">Signal</keyword>
<name>A0A5J4FXE3_9FLAO</name>
<dbReference type="InterPro" id="IPR018550">
    <property type="entry name" value="Lipid-A_deacylase-rel"/>
</dbReference>
<feature type="signal peptide" evidence="1">
    <location>
        <begin position="1"/>
        <end position="18"/>
    </location>
</feature>
<gene>
    <name evidence="2" type="ORF">ULMS_24280</name>
</gene>
<dbReference type="EMBL" id="BKCF01000005">
    <property type="protein sequence ID" value="GEQ86920.1"/>
    <property type="molecule type" value="Genomic_DNA"/>
</dbReference>
<dbReference type="OrthoDB" id="627554at2"/>
<feature type="chain" id="PRO_5023876043" description="Deacylase" evidence="1">
    <location>
        <begin position="19"/>
        <end position="363"/>
    </location>
</feature>
<evidence type="ECO:0000256" key="1">
    <source>
        <dbReference type="SAM" id="SignalP"/>
    </source>
</evidence>
<reference evidence="2 3" key="1">
    <citation type="submission" date="2019-08" db="EMBL/GenBank/DDBJ databases">
        <title>Ulvibacter marinistellae sp. nov., isolated from a starfish, Patiria pectinifera.</title>
        <authorList>
            <person name="Kawano K."/>
            <person name="Ushijima N."/>
            <person name="Kihara M."/>
            <person name="Itoh H."/>
        </authorList>
    </citation>
    <scope>NUCLEOTIDE SEQUENCE [LARGE SCALE GENOMIC DNA]</scope>
    <source>
        <strain evidence="2 3">KK4</strain>
    </source>
</reference>
<dbReference type="RefSeq" id="WP_151894842.1">
    <property type="nucleotide sequence ID" value="NZ_BKCF01000005.1"/>
</dbReference>
<dbReference type="Proteomes" id="UP000326994">
    <property type="component" value="Unassembled WGS sequence"/>
</dbReference>
<evidence type="ECO:0000313" key="2">
    <source>
        <dbReference type="EMBL" id="GEQ86920.1"/>
    </source>
</evidence>
<evidence type="ECO:0008006" key="4">
    <source>
        <dbReference type="Google" id="ProtNLM"/>
    </source>
</evidence>
<evidence type="ECO:0000313" key="3">
    <source>
        <dbReference type="Proteomes" id="UP000326994"/>
    </source>
</evidence>
<dbReference type="Gene3D" id="2.40.160.20">
    <property type="match status" value="1"/>
</dbReference>
<organism evidence="2 3">
    <name type="scientific">Patiriisocius marinistellae</name>
    <dbReference type="NCBI Taxonomy" id="2494560"/>
    <lineage>
        <taxon>Bacteria</taxon>
        <taxon>Pseudomonadati</taxon>
        <taxon>Bacteroidota</taxon>
        <taxon>Flavobacteriia</taxon>
        <taxon>Flavobacteriales</taxon>
        <taxon>Flavobacteriaceae</taxon>
        <taxon>Patiriisocius</taxon>
    </lineage>
</organism>
<keyword evidence="3" id="KW-1185">Reference proteome</keyword>
<comment type="caution">
    <text evidence="2">The sequence shown here is derived from an EMBL/GenBank/DDBJ whole genome shotgun (WGS) entry which is preliminary data.</text>
</comment>
<protein>
    <recommendedName>
        <fullName evidence="4">Deacylase</fullName>
    </recommendedName>
</protein>
<proteinExistence type="predicted"/>
<dbReference type="Pfam" id="PF09411">
    <property type="entry name" value="PagL"/>
    <property type="match status" value="1"/>
</dbReference>
<sequence>MSRILLAFFLCITVSAFAQETPHANVEVNYFYGTILRHNKDIAHLIKGHPEGFILSYNQQTFGKNRWEEAFNYPDYGYSILYHNSHNGTLGNTIGALGHYNFYFLNRNLMLRVAQGISYATNPFDLDKNPKNNAYGSDLLATTYILLNYQKKNIFKGFGVQAGLTFIHNSNANFKAPNSSTNTVGVNLGITYELDGGLEKEYVENNTFGKVTAPIHFNLMVRGGVNESDFLGLGQKPFFILSAFADKRLSFKSSIQLGTEVFFSKFLESEIDYIAAAFPNRGISGDEDYKRVGIFAGHELHVNKLSFITQIGYYIYYPYDFEGRIYFRPGLKYYISEKIFTEVTLKTHGAKAEAIEFGLGFRI</sequence>
<accession>A0A5J4FXE3</accession>
<dbReference type="AlphaFoldDB" id="A0A5J4FXE3"/>